<dbReference type="OrthoDB" id="1323071at2759"/>
<evidence type="ECO:0008006" key="3">
    <source>
        <dbReference type="Google" id="ProtNLM"/>
    </source>
</evidence>
<evidence type="ECO:0000313" key="2">
    <source>
        <dbReference type="Proteomes" id="UP000224567"/>
    </source>
</evidence>
<reference evidence="2" key="2">
    <citation type="journal article" date="2017" name="J. Anim. Genet.">
        <title>Multiple reference genome sequences of hot pepper reveal the massive evolution of plant disease resistance genes by retroduplication.</title>
        <authorList>
            <person name="Kim S."/>
            <person name="Park J."/>
            <person name="Yeom S.-I."/>
            <person name="Kim Y.-M."/>
            <person name="Seo E."/>
            <person name="Kim K.-T."/>
            <person name="Kim M.-S."/>
            <person name="Lee J.M."/>
            <person name="Cheong K."/>
            <person name="Shin H.-S."/>
            <person name="Kim S.-B."/>
            <person name="Han K."/>
            <person name="Lee J."/>
            <person name="Park M."/>
            <person name="Lee H.-A."/>
            <person name="Lee H.-Y."/>
            <person name="Lee Y."/>
            <person name="Oh S."/>
            <person name="Lee J.H."/>
            <person name="Choi E."/>
            <person name="Choi E."/>
            <person name="Lee S.E."/>
            <person name="Jeon J."/>
            <person name="Kim H."/>
            <person name="Choi G."/>
            <person name="Song H."/>
            <person name="Lee J."/>
            <person name="Lee S.-C."/>
            <person name="Kwon J.-K."/>
            <person name="Lee H.-Y."/>
            <person name="Koo N."/>
            <person name="Hong Y."/>
            <person name="Kim R.W."/>
            <person name="Kang W.-H."/>
            <person name="Huh J.H."/>
            <person name="Kang B.-C."/>
            <person name="Yang T.-J."/>
            <person name="Lee Y.-H."/>
            <person name="Bennetzen J.L."/>
            <person name="Choi D."/>
        </authorList>
    </citation>
    <scope>NUCLEOTIDE SEQUENCE [LARGE SCALE GENOMIC DNA]</scope>
    <source>
        <strain evidence="2">cv. PBC81</strain>
    </source>
</reference>
<dbReference type="EMBL" id="MLFT02000005">
    <property type="protein sequence ID" value="PHT48545.1"/>
    <property type="molecule type" value="Genomic_DNA"/>
</dbReference>
<dbReference type="AlphaFoldDB" id="A0A2G2WTG6"/>
<accession>A0A2G2WTG6</accession>
<name>A0A2G2WTG6_CAPBA</name>
<proteinExistence type="predicted"/>
<sequence>MMVNWKVIKAKPRYEDSMEDMFSKELNQLDFPNPLIFGSTDHGAILAQNITVQQESERTHLTKFLYEFNDFSTPPNADLLKKMRLDVGPSSHPSVKKLKIVEEPEKVDMKFSDLQKLMLNHYTDFLEVVKEGFASYGKVAHYPVHKSEKDIPNKEGDPPQYLNEHNTDAKSDNIVKDVGQPSKVGGNEGGADECLKDCGLFVAAYAEFLSDGNQISSPEFDPQMHRTRYASLLWDYGVNKASNESVSYNQDSPRPKHTFIPSEDIEMIDVEL</sequence>
<evidence type="ECO:0000313" key="1">
    <source>
        <dbReference type="EMBL" id="PHT48545.1"/>
    </source>
</evidence>
<gene>
    <name evidence="1" type="ORF">CQW23_12753</name>
</gene>
<comment type="caution">
    <text evidence="1">The sequence shown here is derived from an EMBL/GenBank/DDBJ whole genome shotgun (WGS) entry which is preliminary data.</text>
</comment>
<organism evidence="1 2">
    <name type="scientific">Capsicum baccatum</name>
    <name type="common">Peruvian pepper</name>
    <dbReference type="NCBI Taxonomy" id="33114"/>
    <lineage>
        <taxon>Eukaryota</taxon>
        <taxon>Viridiplantae</taxon>
        <taxon>Streptophyta</taxon>
        <taxon>Embryophyta</taxon>
        <taxon>Tracheophyta</taxon>
        <taxon>Spermatophyta</taxon>
        <taxon>Magnoliopsida</taxon>
        <taxon>eudicotyledons</taxon>
        <taxon>Gunneridae</taxon>
        <taxon>Pentapetalae</taxon>
        <taxon>asterids</taxon>
        <taxon>lamiids</taxon>
        <taxon>Solanales</taxon>
        <taxon>Solanaceae</taxon>
        <taxon>Solanoideae</taxon>
        <taxon>Capsiceae</taxon>
        <taxon>Capsicum</taxon>
    </lineage>
</organism>
<reference evidence="1 2" key="1">
    <citation type="journal article" date="2017" name="Genome Biol.">
        <title>New reference genome sequences of hot pepper reveal the massive evolution of plant disease-resistance genes by retroduplication.</title>
        <authorList>
            <person name="Kim S."/>
            <person name="Park J."/>
            <person name="Yeom S.I."/>
            <person name="Kim Y.M."/>
            <person name="Seo E."/>
            <person name="Kim K.T."/>
            <person name="Kim M.S."/>
            <person name="Lee J.M."/>
            <person name="Cheong K."/>
            <person name="Shin H.S."/>
            <person name="Kim S.B."/>
            <person name="Han K."/>
            <person name="Lee J."/>
            <person name="Park M."/>
            <person name="Lee H.A."/>
            <person name="Lee H.Y."/>
            <person name="Lee Y."/>
            <person name="Oh S."/>
            <person name="Lee J.H."/>
            <person name="Choi E."/>
            <person name="Choi E."/>
            <person name="Lee S.E."/>
            <person name="Jeon J."/>
            <person name="Kim H."/>
            <person name="Choi G."/>
            <person name="Song H."/>
            <person name="Lee J."/>
            <person name="Lee S.C."/>
            <person name="Kwon J.K."/>
            <person name="Lee H.Y."/>
            <person name="Koo N."/>
            <person name="Hong Y."/>
            <person name="Kim R.W."/>
            <person name="Kang W.H."/>
            <person name="Huh J.H."/>
            <person name="Kang B.C."/>
            <person name="Yang T.J."/>
            <person name="Lee Y.H."/>
            <person name="Bennetzen J.L."/>
            <person name="Choi D."/>
        </authorList>
    </citation>
    <scope>NUCLEOTIDE SEQUENCE [LARGE SCALE GENOMIC DNA]</scope>
    <source>
        <strain evidence="2">cv. PBC81</strain>
    </source>
</reference>
<dbReference type="PANTHER" id="PTHR33022:SF13">
    <property type="entry name" value="UBIQUITIN-LIKE PROTEASE FAMILY PROFILE DOMAIN-CONTAINING PROTEIN"/>
    <property type="match status" value="1"/>
</dbReference>
<dbReference type="PANTHER" id="PTHR33022">
    <property type="entry name" value="DUF1985 DOMAIN-CONTAINING PROTEIN"/>
    <property type="match status" value="1"/>
</dbReference>
<keyword evidence="2" id="KW-1185">Reference proteome</keyword>
<protein>
    <recommendedName>
        <fullName evidence="3">Ubiquitin-like protease family profile domain-containing protein</fullName>
    </recommendedName>
</protein>
<dbReference type="Proteomes" id="UP000224567">
    <property type="component" value="Unassembled WGS sequence"/>
</dbReference>